<dbReference type="Pfam" id="PF00482">
    <property type="entry name" value="T2SSF"/>
    <property type="match status" value="1"/>
</dbReference>
<reference evidence="8 9" key="1">
    <citation type="submission" date="2016-08" db="EMBL/GenBank/DDBJ databases">
        <title>Genome sequence of Clavibacter michiganensis spp. strain CASJ009.</title>
        <authorList>
            <person name="Thapa S.P."/>
            <person name="Coaker G."/>
        </authorList>
    </citation>
    <scope>NUCLEOTIDE SEQUENCE [LARGE SCALE GENOMIC DNA]</scope>
    <source>
        <strain evidence="8">CASJ009</strain>
    </source>
</reference>
<gene>
    <name evidence="8" type="ORF">CMsap09_06790</name>
</gene>
<organism evidence="8 9">
    <name type="scientific">Clavibacter michiganensis</name>
    <dbReference type="NCBI Taxonomy" id="28447"/>
    <lineage>
        <taxon>Bacteria</taxon>
        <taxon>Bacillati</taxon>
        <taxon>Actinomycetota</taxon>
        <taxon>Actinomycetes</taxon>
        <taxon>Micrococcales</taxon>
        <taxon>Microbacteriaceae</taxon>
        <taxon>Clavibacter</taxon>
    </lineage>
</organism>
<evidence type="ECO:0000256" key="4">
    <source>
        <dbReference type="ARBA" id="ARBA00022989"/>
    </source>
</evidence>
<accession>A0A251XSZ8</accession>
<sequence length="319" mass="33337">MVRVIAAEPWGALLGLVAGMGAWTMMGAVPRFRRARLLDRVAPHVLDVSEGARRHLALTTVHPLPVLGTLGAPAVVPVRRALERVLGGTERIERLLGQSGSDEDVERHRSRQLVALVLGTAAGALGAALVGGAALTSGNLPPAQLVAVPVVAAVTGLVACDSALDRRARRRVARISAELPTVLEFLALSLAAGEGLLDALRRVARVGSGELAGELGRVVADVGTGIAVARAFDDLARRLALPSVSRLVDQLAGSLERGTPLAEVLRAQAQDAREVAKRDLLESAGRKEVAMLVPLVFLILPLTILFALFPGVLVLQLGL</sequence>
<dbReference type="GO" id="GO:0005886">
    <property type="term" value="C:plasma membrane"/>
    <property type="evidence" value="ECO:0007669"/>
    <property type="project" value="UniProtKB-SubCell"/>
</dbReference>
<dbReference type="AlphaFoldDB" id="A0A251XSZ8"/>
<evidence type="ECO:0000259" key="7">
    <source>
        <dbReference type="Pfam" id="PF00482"/>
    </source>
</evidence>
<proteinExistence type="predicted"/>
<keyword evidence="5 6" id="KW-0472">Membrane</keyword>
<evidence type="ECO:0000256" key="2">
    <source>
        <dbReference type="ARBA" id="ARBA00022475"/>
    </source>
</evidence>
<evidence type="ECO:0000313" key="9">
    <source>
        <dbReference type="Proteomes" id="UP000195106"/>
    </source>
</evidence>
<comment type="subcellular location">
    <subcellularLocation>
        <location evidence="1">Cell membrane</location>
        <topology evidence="1">Multi-pass membrane protein</topology>
    </subcellularLocation>
</comment>
<keyword evidence="2" id="KW-1003">Cell membrane</keyword>
<keyword evidence="3 6" id="KW-0812">Transmembrane</keyword>
<keyword evidence="4 6" id="KW-1133">Transmembrane helix</keyword>
<dbReference type="EMBL" id="MDHJ01000001">
    <property type="protein sequence ID" value="OUE08636.1"/>
    <property type="molecule type" value="Genomic_DNA"/>
</dbReference>
<comment type="caution">
    <text evidence="8">The sequence shown here is derived from an EMBL/GenBank/DDBJ whole genome shotgun (WGS) entry which is preliminary data.</text>
</comment>
<feature type="domain" description="Type II secretion system protein GspF" evidence="7">
    <location>
        <begin position="183"/>
        <end position="308"/>
    </location>
</feature>
<evidence type="ECO:0000256" key="1">
    <source>
        <dbReference type="ARBA" id="ARBA00004651"/>
    </source>
</evidence>
<name>A0A251XSZ8_9MICO</name>
<protein>
    <submittedName>
        <fullName evidence="8">Bacterial type II secretion system protein F domain protein</fullName>
    </submittedName>
</protein>
<evidence type="ECO:0000256" key="6">
    <source>
        <dbReference type="SAM" id="Phobius"/>
    </source>
</evidence>
<evidence type="ECO:0000256" key="3">
    <source>
        <dbReference type="ARBA" id="ARBA00022692"/>
    </source>
</evidence>
<feature type="transmembrane region" description="Helical" evidence="6">
    <location>
        <begin position="146"/>
        <end position="164"/>
    </location>
</feature>
<feature type="transmembrane region" description="Helical" evidence="6">
    <location>
        <begin position="289"/>
        <end position="315"/>
    </location>
</feature>
<evidence type="ECO:0000256" key="5">
    <source>
        <dbReference type="ARBA" id="ARBA00023136"/>
    </source>
</evidence>
<feature type="transmembrane region" description="Helical" evidence="6">
    <location>
        <begin position="113"/>
        <end position="134"/>
    </location>
</feature>
<dbReference type="PANTHER" id="PTHR35007:SF4">
    <property type="entry name" value="CONSERVED TRANSMEMBRANE PROTEIN-RELATED"/>
    <property type="match status" value="1"/>
</dbReference>
<feature type="transmembrane region" description="Helical" evidence="6">
    <location>
        <begin position="12"/>
        <end position="30"/>
    </location>
</feature>
<dbReference type="Proteomes" id="UP000195106">
    <property type="component" value="Unassembled WGS sequence"/>
</dbReference>
<dbReference type="InterPro" id="IPR018076">
    <property type="entry name" value="T2SS_GspF_dom"/>
</dbReference>
<evidence type="ECO:0000313" key="8">
    <source>
        <dbReference type="EMBL" id="OUE08636.1"/>
    </source>
</evidence>
<dbReference type="PANTHER" id="PTHR35007">
    <property type="entry name" value="INTEGRAL MEMBRANE PROTEIN-RELATED"/>
    <property type="match status" value="1"/>
</dbReference>